<dbReference type="EMBL" id="CP035282">
    <property type="protein sequence ID" value="QAT60872.1"/>
    <property type="molecule type" value="Genomic_DNA"/>
</dbReference>
<evidence type="ECO:0000256" key="2">
    <source>
        <dbReference type="ARBA" id="ARBA00022490"/>
    </source>
</evidence>
<keyword evidence="5 7" id="KW-0460">Magnesium</keyword>
<evidence type="ECO:0000256" key="5">
    <source>
        <dbReference type="ARBA" id="ARBA00022842"/>
    </source>
</evidence>
<dbReference type="SUPFAM" id="SSF50324">
    <property type="entry name" value="Inorganic pyrophosphatase"/>
    <property type="match status" value="1"/>
</dbReference>
<comment type="subunit">
    <text evidence="7">Homohexamer.</text>
</comment>
<accession>A0A410QA40</accession>
<keyword evidence="9" id="KW-1185">Reference proteome</keyword>
<feature type="binding site" evidence="7">
    <location>
        <position position="20"/>
    </location>
    <ligand>
        <name>substrate</name>
    </ligand>
</feature>
<comment type="catalytic activity">
    <reaction evidence="6 7">
        <text>diphosphate + H2O = 2 phosphate + H(+)</text>
        <dbReference type="Rhea" id="RHEA:24576"/>
        <dbReference type="ChEBI" id="CHEBI:15377"/>
        <dbReference type="ChEBI" id="CHEBI:15378"/>
        <dbReference type="ChEBI" id="CHEBI:33019"/>
        <dbReference type="ChEBI" id="CHEBI:43474"/>
        <dbReference type="EC" id="3.6.1.1"/>
    </reaction>
</comment>
<dbReference type="EC" id="3.6.1.1" evidence="7"/>
<feature type="binding site" evidence="7">
    <location>
        <position position="56"/>
    </location>
    <ligand>
        <name>Mg(2+)</name>
        <dbReference type="ChEBI" id="CHEBI:18420"/>
        <label>1</label>
    </ligand>
</feature>
<feature type="binding site" evidence="7">
    <location>
        <position position="46"/>
    </location>
    <ligand>
        <name>substrate</name>
    </ligand>
</feature>
<dbReference type="KEGG" id="spoa:EQM13_04405"/>
<sequence length="165" mass="19017">MKMENTVKAFIEIPRGSSNKYEYDKEKGEFFLDRTLYSPMFYPTEYGFIPETLGDDGDPLDIMVLTAYPTFPGCTIESRVIGMLLMIDQGEGDEKIIAVPVGDPRYENVQTIDDVNGHLKKEIEHFFSHYKDLEKKEVQINGWAGKKEAFSMIEKAKENYKKSHK</sequence>
<evidence type="ECO:0000256" key="7">
    <source>
        <dbReference type="HAMAP-Rule" id="MF_00209"/>
    </source>
</evidence>
<feature type="binding site" evidence="7">
    <location>
        <position position="130"/>
    </location>
    <ligand>
        <name>substrate</name>
    </ligand>
</feature>
<feature type="binding site" evidence="7">
    <location>
        <position position="34"/>
    </location>
    <ligand>
        <name>substrate</name>
    </ligand>
</feature>
<comment type="function">
    <text evidence="7">Catalyzes the hydrolysis of inorganic pyrophosphate (PPi) forming two phosphate ions.</text>
</comment>
<dbReference type="GO" id="GO:0005737">
    <property type="term" value="C:cytoplasm"/>
    <property type="evidence" value="ECO:0007669"/>
    <property type="project" value="UniProtKB-SubCell"/>
</dbReference>
<dbReference type="GO" id="GO:0000287">
    <property type="term" value="F:magnesium ion binding"/>
    <property type="evidence" value="ECO:0007669"/>
    <property type="project" value="UniProtKB-UniRule"/>
</dbReference>
<evidence type="ECO:0000313" key="8">
    <source>
        <dbReference type="EMBL" id="QAT60872.1"/>
    </source>
</evidence>
<proteinExistence type="inferred from homology"/>
<comment type="subcellular location">
    <subcellularLocation>
        <location evidence="7">Cytoplasm</location>
    </subcellularLocation>
</comment>
<comment type="similarity">
    <text evidence="7">Belongs to the PPase family.</text>
</comment>
<dbReference type="InterPro" id="IPR036649">
    <property type="entry name" value="Pyrophosphatase_sf"/>
</dbReference>
<dbReference type="AlphaFoldDB" id="A0A410QA40"/>
<evidence type="ECO:0000256" key="6">
    <source>
        <dbReference type="ARBA" id="ARBA00047820"/>
    </source>
</evidence>
<comment type="cofactor">
    <cofactor evidence="1 7">
        <name>Mg(2+)</name>
        <dbReference type="ChEBI" id="CHEBI:18420"/>
    </cofactor>
</comment>
<dbReference type="PANTHER" id="PTHR10286">
    <property type="entry name" value="INORGANIC PYROPHOSPHATASE"/>
    <property type="match status" value="1"/>
</dbReference>
<name>A0A410QA40_9FIRM</name>
<keyword evidence="2 7" id="KW-0963">Cytoplasm</keyword>
<feature type="binding site" evidence="7">
    <location>
        <position position="61"/>
    </location>
    <ligand>
        <name>Mg(2+)</name>
        <dbReference type="ChEBI" id="CHEBI:18420"/>
        <label>1</label>
    </ligand>
</feature>
<dbReference type="HAMAP" id="MF_00209">
    <property type="entry name" value="Inorganic_PPase"/>
    <property type="match status" value="1"/>
</dbReference>
<dbReference type="PROSITE" id="PS00387">
    <property type="entry name" value="PPASE"/>
    <property type="match status" value="1"/>
</dbReference>
<evidence type="ECO:0000256" key="4">
    <source>
        <dbReference type="ARBA" id="ARBA00022801"/>
    </source>
</evidence>
<evidence type="ECO:0000313" key="9">
    <source>
        <dbReference type="Proteomes" id="UP000287969"/>
    </source>
</evidence>
<dbReference type="GO" id="GO:0004427">
    <property type="term" value="F:inorganic diphosphate phosphatase activity"/>
    <property type="evidence" value="ECO:0007669"/>
    <property type="project" value="UniProtKB-UniRule"/>
</dbReference>
<dbReference type="InterPro" id="IPR008162">
    <property type="entry name" value="Pyrophosphatase"/>
</dbReference>
<protein>
    <recommendedName>
        <fullName evidence="7">Inorganic pyrophosphatase</fullName>
        <ecNumber evidence="7">3.6.1.1</ecNumber>
    </recommendedName>
    <alternativeName>
        <fullName evidence="7">Pyrophosphate phospho-hydrolase</fullName>
        <shortName evidence="7">PPase</shortName>
    </alternativeName>
</protein>
<keyword evidence="4 7" id="KW-0378">Hydrolase</keyword>
<reference evidence="9" key="1">
    <citation type="submission" date="2019-01" db="EMBL/GenBank/DDBJ databases">
        <title>Draft genomes of a novel of Sporanaerobacter strains.</title>
        <authorList>
            <person name="Ma S."/>
        </authorList>
    </citation>
    <scope>NUCLEOTIDE SEQUENCE [LARGE SCALE GENOMIC DNA]</scope>
    <source>
        <strain evidence="9">NJN-17</strain>
    </source>
</reference>
<evidence type="ECO:0000256" key="3">
    <source>
        <dbReference type="ARBA" id="ARBA00022723"/>
    </source>
</evidence>
<dbReference type="FunFam" id="3.90.80.10:FF:000003">
    <property type="entry name" value="Inorganic pyrophosphatase"/>
    <property type="match status" value="1"/>
</dbReference>
<gene>
    <name evidence="7" type="primary">ppa</name>
    <name evidence="8" type="ORF">EQM13_04405</name>
</gene>
<dbReference type="Gene3D" id="3.90.80.10">
    <property type="entry name" value="Inorganic pyrophosphatase"/>
    <property type="match status" value="1"/>
</dbReference>
<dbReference type="CDD" id="cd00412">
    <property type="entry name" value="pyrophosphatase"/>
    <property type="match status" value="1"/>
</dbReference>
<dbReference type="Pfam" id="PF00719">
    <property type="entry name" value="Pyrophosphatase"/>
    <property type="match status" value="1"/>
</dbReference>
<dbReference type="OrthoDB" id="5187599at2"/>
<dbReference type="Proteomes" id="UP000287969">
    <property type="component" value="Chromosome"/>
</dbReference>
<keyword evidence="3 7" id="KW-0479">Metal-binding</keyword>
<organism evidence="8 9">
    <name type="scientific">Acidilutibacter cellobiosedens</name>
    <dbReference type="NCBI Taxonomy" id="2507161"/>
    <lineage>
        <taxon>Bacteria</taxon>
        <taxon>Bacillati</taxon>
        <taxon>Bacillota</taxon>
        <taxon>Tissierellia</taxon>
        <taxon>Tissierellales</taxon>
        <taxon>Acidilutibacteraceae</taxon>
        <taxon>Acidilutibacter</taxon>
    </lineage>
</organism>
<evidence type="ECO:0000256" key="1">
    <source>
        <dbReference type="ARBA" id="ARBA00001946"/>
    </source>
</evidence>
<feature type="binding site" evidence="7">
    <location>
        <position position="61"/>
    </location>
    <ligand>
        <name>Mg(2+)</name>
        <dbReference type="ChEBI" id="CHEBI:18420"/>
        <label>2</label>
    </ligand>
</feature>
<feature type="binding site" evidence="7">
    <location>
        <position position="93"/>
    </location>
    <ligand>
        <name>Mg(2+)</name>
        <dbReference type="ChEBI" id="CHEBI:18420"/>
        <label>1</label>
    </ligand>
</feature>
<dbReference type="GO" id="GO:0006796">
    <property type="term" value="P:phosphate-containing compound metabolic process"/>
    <property type="evidence" value="ECO:0007669"/>
    <property type="project" value="InterPro"/>
</dbReference>